<organism evidence="1 2">
    <name type="scientific">Methylobacterium platani</name>
    <dbReference type="NCBI Taxonomy" id="427683"/>
    <lineage>
        <taxon>Bacteria</taxon>
        <taxon>Pseudomonadati</taxon>
        <taxon>Pseudomonadota</taxon>
        <taxon>Alphaproteobacteria</taxon>
        <taxon>Hyphomicrobiales</taxon>
        <taxon>Methylobacteriaceae</taxon>
        <taxon>Methylobacterium</taxon>
    </lineage>
</organism>
<proteinExistence type="predicted"/>
<evidence type="ECO:0000313" key="2">
    <source>
        <dbReference type="Proteomes" id="UP000078316"/>
    </source>
</evidence>
<name>A0A179RX95_9HYPH</name>
<sequence>MPVAEGEAERDGMTREHAAAGQAALMLVESLMLALIERGTIPAVELIDAVETVIETKRRIAADGHEPETARLAAGMLATIANSLAAAGTGTPD</sequence>
<comment type="caution">
    <text evidence="1">The sequence shown here is derived from an EMBL/GenBank/DDBJ whole genome shotgun (WGS) entry which is preliminary data.</text>
</comment>
<dbReference type="EMBL" id="LWHQ01000090">
    <property type="protein sequence ID" value="OAS14230.1"/>
    <property type="molecule type" value="Genomic_DNA"/>
</dbReference>
<evidence type="ECO:0000313" key="1">
    <source>
        <dbReference type="EMBL" id="OAS14230.1"/>
    </source>
</evidence>
<dbReference type="STRING" id="427683.A5481_30595"/>
<reference evidence="1 2" key="1">
    <citation type="submission" date="2016-04" db="EMBL/GenBank/DDBJ databases">
        <authorList>
            <person name="Evans L.H."/>
            <person name="Alamgir A."/>
            <person name="Owens N."/>
            <person name="Weber N.D."/>
            <person name="Virtaneva K."/>
            <person name="Barbian K."/>
            <person name="Babar A."/>
            <person name="Rosenke K."/>
        </authorList>
    </citation>
    <scope>NUCLEOTIDE SEQUENCE [LARGE SCALE GENOMIC DNA]</scope>
    <source>
        <strain evidence="1 2">PMB02</strain>
    </source>
</reference>
<dbReference type="RefSeq" id="WP_064504495.1">
    <property type="nucleotide sequence ID" value="NZ_LWHQ01000090.1"/>
</dbReference>
<gene>
    <name evidence="1" type="ORF">A5481_30595</name>
</gene>
<dbReference type="AlphaFoldDB" id="A0A179RX95"/>
<dbReference type="Proteomes" id="UP000078316">
    <property type="component" value="Unassembled WGS sequence"/>
</dbReference>
<accession>A0A179RX95</accession>
<dbReference type="OrthoDB" id="8002504at2"/>
<protein>
    <submittedName>
        <fullName evidence="1">Uncharacterized protein</fullName>
    </submittedName>
</protein>